<proteinExistence type="predicted"/>
<comment type="caution">
    <text evidence="1">The sequence shown here is derived from an EMBL/GenBank/DDBJ whole genome shotgun (WGS) entry which is preliminary data.</text>
</comment>
<evidence type="ECO:0000313" key="1">
    <source>
        <dbReference type="EMBL" id="MFD2696811.1"/>
    </source>
</evidence>
<accession>A0ABW5SAS7</accession>
<dbReference type="SUPFAM" id="SSF49464">
    <property type="entry name" value="Carboxypeptidase regulatory domain-like"/>
    <property type="match status" value="1"/>
</dbReference>
<organism evidence="1 2">
    <name type="scientific">Mesonia sediminis</name>
    <dbReference type="NCBI Taxonomy" id="1703946"/>
    <lineage>
        <taxon>Bacteria</taxon>
        <taxon>Pseudomonadati</taxon>
        <taxon>Bacteroidota</taxon>
        <taxon>Flavobacteriia</taxon>
        <taxon>Flavobacteriales</taxon>
        <taxon>Flavobacteriaceae</taxon>
        <taxon>Mesonia</taxon>
    </lineage>
</organism>
<dbReference type="InterPro" id="IPR008969">
    <property type="entry name" value="CarboxyPept-like_regulatory"/>
</dbReference>
<dbReference type="Proteomes" id="UP001597357">
    <property type="component" value="Unassembled WGS sequence"/>
</dbReference>
<protein>
    <recommendedName>
        <fullName evidence="3">Carboxypeptidase-like regulatory domain-containing protein</fullName>
    </recommendedName>
</protein>
<keyword evidence="2" id="KW-1185">Reference proteome</keyword>
<gene>
    <name evidence="1" type="ORF">ACFSQ0_02300</name>
</gene>
<sequence length="496" mass="57800">MPAFAQKIIGLFVLNFIFTLTCLGQQLSGKIIDQEANPVAYAHIQYRDQMGVASNLKGVYTLNLQDYPTDAIFKISALGYKTVILPISELKEKPRITLVALAEELGEVILTSQKLDIFDLLQQVYLNYRKNHNANGLCFEVLMRESDENHLKDAEFEVDKASFLSKALTQKFNRQIKESLANSKKNLPSQQRQIESKIYITPNQDSLKLKLLQVNQLRNERYLAPKNNFLKETFRLIQQGLDSENTFKIKSGMIPLGKNHKVNQLFQIDSSQSKSIKTENERDFYKSLFFNRSPLNLDQYDFIQQFTNYNWKHVKTRLFQDELVYELHFTPKNKKADYSGKLYISKASKAILQASYQLAENRVDRNINLKFLLGLKYVANVHQAKVIFKRDSTSNRYLPQYINWKTGQYIYINRPLKLKENNTKSSEKTKLKLNFKIEQQNNVLNELMLINPQPIVFADFKAVNEKEKLKILYTPAFDESFWLRYNKELEASSSNE</sequence>
<evidence type="ECO:0008006" key="3">
    <source>
        <dbReference type="Google" id="ProtNLM"/>
    </source>
</evidence>
<dbReference type="EMBL" id="JBHULZ010000008">
    <property type="protein sequence ID" value="MFD2696811.1"/>
    <property type="molecule type" value="Genomic_DNA"/>
</dbReference>
<name>A0ABW5SAS7_9FLAO</name>
<evidence type="ECO:0000313" key="2">
    <source>
        <dbReference type="Proteomes" id="UP001597357"/>
    </source>
</evidence>
<reference evidence="2" key="1">
    <citation type="journal article" date="2019" name="Int. J. Syst. Evol. Microbiol.">
        <title>The Global Catalogue of Microorganisms (GCM) 10K type strain sequencing project: providing services to taxonomists for standard genome sequencing and annotation.</title>
        <authorList>
            <consortium name="The Broad Institute Genomics Platform"/>
            <consortium name="The Broad Institute Genome Sequencing Center for Infectious Disease"/>
            <person name="Wu L."/>
            <person name="Ma J."/>
        </authorList>
    </citation>
    <scope>NUCLEOTIDE SEQUENCE [LARGE SCALE GENOMIC DNA]</scope>
    <source>
        <strain evidence="2">KCTC 42255</strain>
    </source>
</reference>